<comment type="caution">
    <text evidence="1">The sequence shown here is derived from an EMBL/GenBank/DDBJ whole genome shotgun (WGS) entry which is preliminary data.</text>
</comment>
<dbReference type="EMBL" id="JAOANI010000009">
    <property type="protein sequence ID" value="MCT7357890.1"/>
    <property type="molecule type" value="Genomic_DNA"/>
</dbReference>
<accession>A0A9X3AQ68</accession>
<keyword evidence="2" id="KW-1185">Reference proteome</keyword>
<reference evidence="1" key="1">
    <citation type="journal article" date="2022" name="Front. Microbiol.">
        <title>Genome-based taxonomic rearrangement of Oceanobacter-related bacteria including the description of Thalassolituus hydrocarbonoclasticus sp. nov. and Thalassolituus pacificus sp. nov. and emended description of the genus Thalassolituus.</title>
        <authorList>
            <person name="Dong C."/>
            <person name="Wei L."/>
            <person name="Wang J."/>
            <person name="Lai Q."/>
            <person name="Huang Z."/>
            <person name="Shao Z."/>
        </authorList>
    </citation>
    <scope>NUCLEOTIDE SEQUENCE</scope>
    <source>
        <strain evidence="1">59MF3M-4</strain>
    </source>
</reference>
<reference evidence="1" key="2">
    <citation type="submission" date="2022-08" db="EMBL/GenBank/DDBJ databases">
        <authorList>
            <person name="Dong C."/>
        </authorList>
    </citation>
    <scope>NUCLEOTIDE SEQUENCE</scope>
    <source>
        <strain evidence="1">59MF3M-4</strain>
    </source>
</reference>
<organism evidence="1 2">
    <name type="scientific">Thalassolituus pacificus</name>
    <dbReference type="NCBI Taxonomy" id="2975440"/>
    <lineage>
        <taxon>Bacteria</taxon>
        <taxon>Pseudomonadati</taxon>
        <taxon>Pseudomonadota</taxon>
        <taxon>Gammaproteobacteria</taxon>
        <taxon>Oceanospirillales</taxon>
        <taxon>Oceanospirillaceae</taxon>
        <taxon>Thalassolituus</taxon>
    </lineage>
</organism>
<dbReference type="AlphaFoldDB" id="A0A9X3AQ68"/>
<evidence type="ECO:0000313" key="2">
    <source>
        <dbReference type="Proteomes" id="UP001147830"/>
    </source>
</evidence>
<sequence length="100" mass="12044">MFPPKIKDFVVELIKRTESGEFSWIYDDDNSNVQLQTDRFIVSLRYSFNGIEEYGEFVLFYFDSQDQKEYRFYTNQTWNDYDVARRLYDVAQSSGLSLPF</sequence>
<dbReference type="RefSeq" id="WP_260974818.1">
    <property type="nucleotide sequence ID" value="NZ_JAOANI010000009.1"/>
</dbReference>
<protein>
    <submittedName>
        <fullName evidence="1">Uncharacterized protein</fullName>
    </submittedName>
</protein>
<proteinExistence type="predicted"/>
<name>A0A9X3AQ68_9GAMM</name>
<evidence type="ECO:0000313" key="1">
    <source>
        <dbReference type="EMBL" id="MCT7357890.1"/>
    </source>
</evidence>
<gene>
    <name evidence="1" type="ORF">NYR02_02495</name>
</gene>
<dbReference type="Proteomes" id="UP001147830">
    <property type="component" value="Unassembled WGS sequence"/>
</dbReference>